<evidence type="ECO:0000256" key="1">
    <source>
        <dbReference type="SAM" id="SignalP"/>
    </source>
</evidence>
<evidence type="ECO:0000313" key="2">
    <source>
        <dbReference type="EMBL" id="MBG3876831.1"/>
    </source>
</evidence>
<evidence type="ECO:0000313" key="3">
    <source>
        <dbReference type="Proteomes" id="UP001194469"/>
    </source>
</evidence>
<feature type="signal peptide" evidence="1">
    <location>
        <begin position="1"/>
        <end position="36"/>
    </location>
</feature>
<reference evidence="2 3" key="1">
    <citation type="submission" date="2019-08" db="EMBL/GenBank/DDBJ databases">
        <authorList>
            <person name="Luo N."/>
        </authorList>
    </citation>
    <scope>NUCLEOTIDE SEQUENCE [LARGE SCALE GENOMIC DNA]</scope>
    <source>
        <strain evidence="2 3">NCIMB 9442</strain>
    </source>
</reference>
<accession>A0ABS0J384</accession>
<keyword evidence="3" id="KW-1185">Reference proteome</keyword>
<proteinExistence type="predicted"/>
<protein>
    <submittedName>
        <fullName evidence="2">Thiol:disulfide interchange protein</fullName>
    </submittedName>
</protein>
<feature type="non-terminal residue" evidence="2">
    <location>
        <position position="125"/>
    </location>
</feature>
<dbReference type="EMBL" id="VRYY01000174">
    <property type="protein sequence ID" value="MBG3876831.1"/>
    <property type="molecule type" value="Genomic_DNA"/>
</dbReference>
<gene>
    <name evidence="2" type="ORF">FVW20_07285</name>
</gene>
<organism evidence="2 3">
    <name type="scientific">Nitratidesulfovibrio oxamicus</name>
    <dbReference type="NCBI Taxonomy" id="32016"/>
    <lineage>
        <taxon>Bacteria</taxon>
        <taxon>Pseudomonadati</taxon>
        <taxon>Thermodesulfobacteriota</taxon>
        <taxon>Desulfovibrionia</taxon>
        <taxon>Desulfovibrionales</taxon>
        <taxon>Desulfovibrionaceae</taxon>
        <taxon>Nitratidesulfovibrio</taxon>
    </lineage>
</organism>
<feature type="chain" id="PRO_5045912266" evidence="1">
    <location>
        <begin position="37"/>
        <end position="125"/>
    </location>
</feature>
<sequence>MKKENKIKMLKRAFFDVRVPAAVLVWLLCAAFSLHAADLSVPEGGSAGLGPRPEVTVEVFREVRAGEDGVLAVVWLEMPAGYHAYANDMDGSGGRGSGVGLPTVVTVRGASSQAAAPAGAAGPGG</sequence>
<comment type="caution">
    <text evidence="2">The sequence shown here is derived from an EMBL/GenBank/DDBJ whole genome shotgun (WGS) entry which is preliminary data.</text>
</comment>
<name>A0ABS0J384_9BACT</name>
<dbReference type="Proteomes" id="UP001194469">
    <property type="component" value="Unassembled WGS sequence"/>
</dbReference>
<keyword evidence="1" id="KW-0732">Signal</keyword>